<dbReference type="GO" id="GO:0008270">
    <property type="term" value="F:zinc ion binding"/>
    <property type="evidence" value="ECO:0007669"/>
    <property type="project" value="UniProtKB-KW"/>
</dbReference>
<evidence type="ECO:0000259" key="2">
    <source>
        <dbReference type="PROSITE" id="PS50157"/>
    </source>
</evidence>
<evidence type="ECO:0000313" key="4">
    <source>
        <dbReference type="Proteomes" id="UP000187203"/>
    </source>
</evidence>
<keyword evidence="1" id="KW-0479">Metal-binding</keyword>
<dbReference type="PROSITE" id="PS50157">
    <property type="entry name" value="ZINC_FINGER_C2H2_2"/>
    <property type="match status" value="1"/>
</dbReference>
<dbReference type="AlphaFoldDB" id="A0A1R3G926"/>
<evidence type="ECO:0000313" key="3">
    <source>
        <dbReference type="EMBL" id="OMO54594.1"/>
    </source>
</evidence>
<accession>A0A1R3G926</accession>
<feature type="domain" description="C2H2-type" evidence="2">
    <location>
        <begin position="46"/>
        <end position="69"/>
    </location>
</feature>
<protein>
    <submittedName>
        <fullName evidence="3">Zinc finger protein 48-like protein</fullName>
    </submittedName>
</protein>
<dbReference type="Proteomes" id="UP000187203">
    <property type="component" value="Unassembled WGS sequence"/>
</dbReference>
<dbReference type="EMBL" id="AWUE01023214">
    <property type="protein sequence ID" value="OMO54594.1"/>
    <property type="molecule type" value="Genomic_DNA"/>
</dbReference>
<name>A0A1R3G926_9ROSI</name>
<gene>
    <name evidence="3" type="ORF">COLO4_36394</name>
</gene>
<dbReference type="Pfam" id="PF00096">
    <property type="entry name" value="zf-C2H2"/>
    <property type="match status" value="1"/>
</dbReference>
<keyword evidence="1" id="KW-0862">Zinc</keyword>
<dbReference type="Gene3D" id="3.30.160.60">
    <property type="entry name" value="Classic Zinc Finger"/>
    <property type="match status" value="1"/>
</dbReference>
<dbReference type="InterPro" id="IPR013087">
    <property type="entry name" value="Znf_C2H2_type"/>
</dbReference>
<organism evidence="3 4">
    <name type="scientific">Corchorus olitorius</name>
    <dbReference type="NCBI Taxonomy" id="93759"/>
    <lineage>
        <taxon>Eukaryota</taxon>
        <taxon>Viridiplantae</taxon>
        <taxon>Streptophyta</taxon>
        <taxon>Embryophyta</taxon>
        <taxon>Tracheophyta</taxon>
        <taxon>Spermatophyta</taxon>
        <taxon>Magnoliopsida</taxon>
        <taxon>eudicotyledons</taxon>
        <taxon>Gunneridae</taxon>
        <taxon>Pentapetalae</taxon>
        <taxon>rosids</taxon>
        <taxon>malvids</taxon>
        <taxon>Malvales</taxon>
        <taxon>Malvaceae</taxon>
        <taxon>Grewioideae</taxon>
        <taxon>Apeibeae</taxon>
        <taxon>Corchorus</taxon>
    </lineage>
</organism>
<comment type="caution">
    <text evidence="3">The sequence shown here is derived from an EMBL/GenBank/DDBJ whole genome shotgun (WGS) entry which is preliminary data.</text>
</comment>
<keyword evidence="1" id="KW-0863">Zinc-finger</keyword>
<sequence length="69" mass="7989">MVANAQENVSHTDYDAICNICKENYNNLVGVIEHQKVVNTKEETEYKCYKCKRGFATKEARTEHRNNGH</sequence>
<keyword evidence="4" id="KW-1185">Reference proteome</keyword>
<evidence type="ECO:0000256" key="1">
    <source>
        <dbReference type="PROSITE-ProRule" id="PRU00042"/>
    </source>
</evidence>
<dbReference type="PROSITE" id="PS00028">
    <property type="entry name" value="ZINC_FINGER_C2H2_1"/>
    <property type="match status" value="1"/>
</dbReference>
<dbReference type="OrthoDB" id="6077919at2759"/>
<reference evidence="4" key="1">
    <citation type="submission" date="2013-09" db="EMBL/GenBank/DDBJ databases">
        <title>Corchorus olitorius genome sequencing.</title>
        <authorList>
            <person name="Alam M."/>
            <person name="Haque M.S."/>
            <person name="Islam M.S."/>
            <person name="Emdad E.M."/>
            <person name="Islam M.M."/>
            <person name="Ahmed B."/>
            <person name="Halim A."/>
            <person name="Hossen Q.M.M."/>
            <person name="Hossain M.Z."/>
            <person name="Ahmed R."/>
            <person name="Khan M.M."/>
            <person name="Islam R."/>
            <person name="Rashid M.M."/>
            <person name="Khan S.A."/>
            <person name="Rahman M.S."/>
            <person name="Alam M."/>
            <person name="Yahiya A.S."/>
            <person name="Khan M.S."/>
            <person name="Azam M.S."/>
            <person name="Haque T."/>
            <person name="Lashkar M.Z.H."/>
            <person name="Akhand A.I."/>
            <person name="Morshed G."/>
            <person name="Roy S."/>
            <person name="Uddin K.S."/>
            <person name="Rabeya T."/>
            <person name="Hossain A.S."/>
            <person name="Chowdhury A."/>
            <person name="Snigdha A.R."/>
            <person name="Mortoza M.S."/>
            <person name="Matin S.A."/>
            <person name="Hoque S.M.E."/>
            <person name="Islam M.K."/>
            <person name="Roy D.K."/>
            <person name="Haider R."/>
            <person name="Moosa M.M."/>
            <person name="Elias S.M."/>
            <person name="Hasan A.M."/>
            <person name="Jahan S."/>
            <person name="Shafiuddin M."/>
            <person name="Mahmood N."/>
            <person name="Shommy N.S."/>
        </authorList>
    </citation>
    <scope>NUCLEOTIDE SEQUENCE [LARGE SCALE GENOMIC DNA]</scope>
    <source>
        <strain evidence="4">cv. O-4</strain>
    </source>
</reference>
<proteinExistence type="predicted"/>